<feature type="compositionally biased region" description="Basic and acidic residues" evidence="3">
    <location>
        <begin position="226"/>
        <end position="242"/>
    </location>
</feature>
<evidence type="ECO:0000256" key="2">
    <source>
        <dbReference type="ARBA" id="ARBA00023242"/>
    </source>
</evidence>
<feature type="region of interest" description="Disordered" evidence="3">
    <location>
        <begin position="279"/>
        <end position="338"/>
    </location>
</feature>
<dbReference type="OMA" id="VMNPFGV"/>
<feature type="region of interest" description="Disordered" evidence="3">
    <location>
        <begin position="207"/>
        <end position="265"/>
    </location>
</feature>
<feature type="domain" description="Wbp11/ELF5/Saf1 N-terminal" evidence="4">
    <location>
        <begin position="12"/>
        <end position="77"/>
    </location>
</feature>
<name>A0A2I2YY17_GORGO</name>
<evidence type="ECO:0000256" key="1">
    <source>
        <dbReference type="ARBA" id="ARBA00004123"/>
    </source>
</evidence>
<dbReference type="GO" id="GO:0005634">
    <property type="term" value="C:nucleus"/>
    <property type="evidence" value="ECO:0007669"/>
    <property type="project" value="UniProtKB-SubCell"/>
</dbReference>
<evidence type="ECO:0000259" key="4">
    <source>
        <dbReference type="Pfam" id="PF09429"/>
    </source>
</evidence>
<keyword evidence="6" id="KW-1185">Reference proteome</keyword>
<feature type="region of interest" description="Disordered" evidence="3">
    <location>
        <begin position="1"/>
        <end position="31"/>
    </location>
</feature>
<evidence type="ECO:0000313" key="5">
    <source>
        <dbReference type="Ensembl" id="ENSGGOP00000039627.1"/>
    </source>
</evidence>
<feature type="compositionally biased region" description="Acidic residues" evidence="3">
    <location>
        <begin position="280"/>
        <end position="300"/>
    </location>
</feature>
<dbReference type="AlphaFoldDB" id="A0A2I2YY17"/>
<feature type="region of interest" description="Disordered" evidence="3">
    <location>
        <begin position="394"/>
        <end position="418"/>
    </location>
</feature>
<feature type="region of interest" description="Disordered" evidence="3">
    <location>
        <begin position="501"/>
        <end position="538"/>
    </location>
</feature>
<reference evidence="5" key="4">
    <citation type="submission" date="2025-09" db="UniProtKB">
        <authorList>
            <consortium name="Ensembl"/>
        </authorList>
    </citation>
    <scope>IDENTIFICATION</scope>
</reference>
<dbReference type="Pfam" id="PF09429">
    <property type="entry name" value="Wbp11"/>
    <property type="match status" value="1"/>
</dbReference>
<sequence>MGRRSASSTKSGKFMNPTDQAGKEARNRELKNKKQLMMVRAAVLKMKDPKQMIRDMEILDEMEFNPVQQPQLNEKVLKDKRKNSCVKTLNIFYDSKELRKLEIEYEQKRTQPIFELESIPLPDMPHAPSNILIQEIPLPGAQPPSILKKHSAYGPPTQAVSILLFLGRGVPHLPPGRKPLGPPPGPPPPQVVQMYGRKVNEGMVHSPEIAQRGHDDDVFSTSEDDGYVRHDDGGRDNNEKKKSGLSVRFADMPGKSRKKKTMKELTPLQATMLRMAGQEIPEEGWEVEEFSEDDDEDDSDDSKAEKQSQKHHQEESHSDGTSTASSQQQAPPQSVLPSQIQAPPMLHHYGLLGHLRTFPLDHLQELLLRPPGMPGLGLYPDFYLHDHRLLLPPPRLPPSLPPGPPPREPPPRIPPPAPPGIPGVSLVPPLGICPPGLFPPAPLLNPEILSAPPSLIQRPKVDNTSAATVEKKATATVTAKPQITNPKAEITRFVPSALRVRRENKRATAASQRKSEDNSAVPLAKAAPKSGPSVPVSVQTKDDVYEAFMKEMEGLL</sequence>
<feature type="compositionally biased region" description="Basic and acidic residues" evidence="3">
    <location>
        <begin position="21"/>
        <end position="31"/>
    </location>
</feature>
<keyword evidence="2" id="KW-0539">Nucleus</keyword>
<accession>A0A2I2YY17</accession>
<feature type="compositionally biased region" description="Low complexity" evidence="3">
    <location>
        <begin position="321"/>
        <end position="333"/>
    </location>
</feature>
<dbReference type="Ensembl" id="ENSGGOT00000064284.1">
    <property type="protein sequence ID" value="ENSGGOP00000039627.1"/>
    <property type="gene ID" value="ENSGGOG00000042157.1"/>
</dbReference>
<feature type="compositionally biased region" description="Basic and acidic residues" evidence="3">
    <location>
        <begin position="301"/>
        <end position="318"/>
    </location>
</feature>
<dbReference type="GeneTree" id="ENSGT00940000162350"/>
<dbReference type="InterPro" id="IPR019007">
    <property type="entry name" value="Wbp11/ELF5/Saf1_N"/>
</dbReference>
<proteinExistence type="predicted"/>
<dbReference type="PANTHER" id="PTHR13361">
    <property type="entry name" value="WW DOMAIN-BINDING PROTEIN 11"/>
    <property type="match status" value="1"/>
</dbReference>
<dbReference type="GO" id="GO:0006396">
    <property type="term" value="P:RNA processing"/>
    <property type="evidence" value="ECO:0007669"/>
    <property type="project" value="InterPro"/>
</dbReference>
<dbReference type="EMBL" id="CABD030108904">
    <property type="status" value="NOT_ANNOTATED_CDS"/>
    <property type="molecule type" value="Genomic_DNA"/>
</dbReference>
<dbReference type="InParanoid" id="A0A2I2YY17"/>
<comment type="subcellular location">
    <subcellularLocation>
        <location evidence="1">Nucleus</location>
    </subcellularLocation>
</comment>
<dbReference type="PANTHER" id="PTHR13361:SF3">
    <property type="entry name" value="WW DOMAIN-BINDING PROTEIN 11"/>
    <property type="match status" value="1"/>
</dbReference>
<feature type="compositionally biased region" description="Polar residues" evidence="3">
    <location>
        <begin position="1"/>
        <end position="11"/>
    </location>
</feature>
<protein>
    <recommendedName>
        <fullName evidence="4">Wbp11/ELF5/Saf1 N-terminal domain-containing protein</fullName>
    </recommendedName>
</protein>
<reference evidence="5" key="3">
    <citation type="submission" date="2025-08" db="UniProtKB">
        <authorList>
            <consortium name="Ensembl"/>
        </authorList>
    </citation>
    <scope>IDENTIFICATION</scope>
</reference>
<dbReference type="Proteomes" id="UP000001519">
    <property type="component" value="Chromosome 18"/>
</dbReference>
<dbReference type="STRING" id="9593.ENSGGOP00000039627"/>
<evidence type="ECO:0000256" key="3">
    <source>
        <dbReference type="SAM" id="MobiDB-lite"/>
    </source>
</evidence>
<evidence type="ECO:0000313" key="6">
    <source>
        <dbReference type="Proteomes" id="UP000001519"/>
    </source>
</evidence>
<organism evidence="5 6">
    <name type="scientific">Gorilla gorilla gorilla</name>
    <name type="common">Western lowland gorilla</name>
    <dbReference type="NCBI Taxonomy" id="9595"/>
    <lineage>
        <taxon>Eukaryota</taxon>
        <taxon>Metazoa</taxon>
        <taxon>Chordata</taxon>
        <taxon>Craniata</taxon>
        <taxon>Vertebrata</taxon>
        <taxon>Euteleostomi</taxon>
        <taxon>Mammalia</taxon>
        <taxon>Eutheria</taxon>
        <taxon>Euarchontoglires</taxon>
        <taxon>Primates</taxon>
        <taxon>Haplorrhini</taxon>
        <taxon>Catarrhini</taxon>
        <taxon>Hominidae</taxon>
        <taxon>Gorilla</taxon>
    </lineage>
</organism>
<reference evidence="5 6" key="2">
    <citation type="journal article" date="2012" name="Nature">
        <title>Insights into hominid evolution from the gorilla genome sequence.</title>
        <authorList>
            <person name="Scally A."/>
            <person name="Dutheil J.Y."/>
            <person name="Hillier L.W."/>
            <person name="Jordan G.E."/>
            <person name="Goodhead I."/>
            <person name="Herrero J."/>
            <person name="Hobolth A."/>
            <person name="Lappalainen T."/>
            <person name="Mailund T."/>
            <person name="Marques-Bonet T."/>
            <person name="McCarthy S."/>
            <person name="Montgomery S.H."/>
            <person name="Schwalie P.C."/>
            <person name="Tang Y.A."/>
            <person name="Ward M.C."/>
            <person name="Xue Y."/>
            <person name="Yngvadottir B."/>
            <person name="Alkan C."/>
            <person name="Andersen L.N."/>
            <person name="Ayub Q."/>
            <person name="Ball E.V."/>
            <person name="Beal K."/>
            <person name="Bradley B.J."/>
            <person name="Chen Y."/>
            <person name="Clee C.M."/>
            <person name="Fitzgerald S."/>
            <person name="Graves T.A."/>
            <person name="Gu Y."/>
            <person name="Heath P."/>
            <person name="Heger A."/>
            <person name="Karakoc E."/>
            <person name="Kolb-Kokocinski A."/>
            <person name="Laird G.K."/>
            <person name="Lunter G."/>
            <person name="Meader S."/>
            <person name="Mort M."/>
            <person name="Mullikin J.C."/>
            <person name="Munch K."/>
            <person name="O'Connor T.D."/>
            <person name="Phillips A.D."/>
            <person name="Prado-Martinez J."/>
            <person name="Rogers A.S."/>
            <person name="Sajjadian S."/>
            <person name="Schmidt D."/>
            <person name="Shaw K."/>
            <person name="Simpson J.T."/>
            <person name="Stenson P.D."/>
            <person name="Turner D.J."/>
            <person name="Vigilant L."/>
            <person name="Vilella A.J."/>
            <person name="Whitener W."/>
            <person name="Zhu B."/>
            <person name="Cooper D.N."/>
            <person name="de Jong P."/>
            <person name="Dermitzakis E.T."/>
            <person name="Eichler E.E."/>
            <person name="Flicek P."/>
            <person name="Goldman N."/>
            <person name="Mundy N.I."/>
            <person name="Ning Z."/>
            <person name="Odom D.T."/>
            <person name="Ponting C.P."/>
            <person name="Quail M.A."/>
            <person name="Ryder O.A."/>
            <person name="Searle S.M."/>
            <person name="Warren W.C."/>
            <person name="Wilson R.K."/>
            <person name="Schierup M.H."/>
            <person name="Rogers J."/>
            <person name="Tyler-Smith C."/>
            <person name="Durbin R."/>
        </authorList>
    </citation>
    <scope>NUCLEOTIDE SEQUENCE [LARGE SCALE GENOMIC DNA]</scope>
</reference>
<reference evidence="6" key="1">
    <citation type="submission" date="2011-05" db="EMBL/GenBank/DDBJ databases">
        <title>Insights into the evolution of the great apes provided by the gorilla genome.</title>
        <authorList>
            <person name="Scally A."/>
        </authorList>
    </citation>
    <scope>NUCLEOTIDE SEQUENCE [LARGE SCALE GENOMIC DNA]</scope>
</reference>